<dbReference type="PANTHER" id="PTHR46576">
    <property type="entry name" value="BROMO ADJACENT HOMOLOGY DOMAIN-CONTAINING 1 PROTEIN"/>
    <property type="match status" value="1"/>
</dbReference>
<reference evidence="4" key="3">
    <citation type="submission" date="2022-06" db="UniProtKB">
        <authorList>
            <consortium name="EnsemblMetazoa"/>
        </authorList>
    </citation>
    <scope>IDENTIFICATION</scope>
</reference>
<feature type="compositionally biased region" description="Basic residues" evidence="1">
    <location>
        <begin position="15"/>
        <end position="34"/>
    </location>
</feature>
<dbReference type="GO" id="GO:0003682">
    <property type="term" value="F:chromatin binding"/>
    <property type="evidence" value="ECO:0007669"/>
    <property type="project" value="InterPro"/>
</dbReference>
<dbReference type="InterPro" id="IPR043151">
    <property type="entry name" value="BAH_sf"/>
</dbReference>
<dbReference type="AlphaFoldDB" id="A0A834RBJ8"/>
<feature type="compositionally biased region" description="Low complexity" evidence="1">
    <location>
        <begin position="491"/>
        <end position="501"/>
    </location>
</feature>
<dbReference type="InterPro" id="IPR001025">
    <property type="entry name" value="BAH_dom"/>
</dbReference>
<feature type="region of interest" description="Disordered" evidence="1">
    <location>
        <begin position="74"/>
        <end position="102"/>
    </location>
</feature>
<feature type="compositionally biased region" description="Low complexity" evidence="1">
    <location>
        <begin position="639"/>
        <end position="657"/>
    </location>
</feature>
<dbReference type="EMBL" id="WVUK01000056">
    <property type="protein sequence ID" value="KAF7493459.1"/>
    <property type="molecule type" value="Genomic_DNA"/>
</dbReference>
<feature type="compositionally biased region" description="Low complexity" evidence="1">
    <location>
        <begin position="960"/>
        <end position="969"/>
    </location>
</feature>
<dbReference type="GO" id="GO:0045892">
    <property type="term" value="P:negative regulation of DNA-templated transcription"/>
    <property type="evidence" value="ECO:0007669"/>
    <property type="project" value="TreeGrafter"/>
</dbReference>
<feature type="region of interest" description="Disordered" evidence="1">
    <location>
        <begin position="151"/>
        <end position="171"/>
    </location>
</feature>
<keyword evidence="5" id="KW-1185">Reference proteome</keyword>
<evidence type="ECO:0000313" key="4">
    <source>
        <dbReference type="EnsemblMetazoa" id="KAF7493459.1"/>
    </source>
</evidence>
<reference evidence="5" key="1">
    <citation type="journal article" date="2020" name="PLoS Negl. Trop. Dis.">
        <title>High-quality nuclear genome for Sarcoptes scabiei-A critical resource for a neglected parasite.</title>
        <authorList>
            <person name="Korhonen P.K."/>
            <person name="Gasser R.B."/>
            <person name="Ma G."/>
            <person name="Wang T."/>
            <person name="Stroehlein A.J."/>
            <person name="Young N.D."/>
            <person name="Ang C.S."/>
            <person name="Fernando D.D."/>
            <person name="Lu H.C."/>
            <person name="Taylor S."/>
            <person name="Reynolds S.L."/>
            <person name="Mofiz E."/>
            <person name="Najaraj S.H."/>
            <person name="Gowda H."/>
            <person name="Madugundu A."/>
            <person name="Renuse S."/>
            <person name="Holt D."/>
            <person name="Pandey A."/>
            <person name="Papenfuss A.T."/>
            <person name="Fischer K."/>
        </authorList>
    </citation>
    <scope>NUCLEOTIDE SEQUENCE [LARGE SCALE GENOMIC DNA]</scope>
</reference>
<feature type="region of interest" description="Disordered" evidence="1">
    <location>
        <begin position="196"/>
        <end position="226"/>
    </location>
</feature>
<feature type="compositionally biased region" description="Polar residues" evidence="1">
    <location>
        <begin position="474"/>
        <end position="483"/>
    </location>
</feature>
<reference evidence="3" key="2">
    <citation type="submission" date="2020-01" db="EMBL/GenBank/DDBJ databases">
        <authorList>
            <person name="Korhonen P.K.K."/>
            <person name="Guangxu M.G."/>
            <person name="Wang T.W."/>
            <person name="Stroehlein A.J.S."/>
            <person name="Young N.D."/>
            <person name="Ang C.-S.A."/>
            <person name="Fernando D.W.F."/>
            <person name="Lu H.L."/>
            <person name="Taylor S.T."/>
            <person name="Ehtesham M.E.M."/>
            <person name="Najaraj S.H.N."/>
            <person name="Harsha G.H.G."/>
            <person name="Madugundu A.M."/>
            <person name="Renuse S.R."/>
            <person name="Holt D.H."/>
            <person name="Pandey A.P."/>
            <person name="Papenfuss A.P."/>
            <person name="Gasser R.B.G."/>
            <person name="Fischer K.F."/>
        </authorList>
    </citation>
    <scope>NUCLEOTIDE SEQUENCE</scope>
    <source>
        <strain evidence="3">SSS_KF_BRIS2020</strain>
    </source>
</reference>
<dbReference type="OrthoDB" id="1922186at2759"/>
<evidence type="ECO:0000313" key="5">
    <source>
        <dbReference type="Proteomes" id="UP000070412"/>
    </source>
</evidence>
<proteinExistence type="predicted"/>
<evidence type="ECO:0000256" key="1">
    <source>
        <dbReference type="SAM" id="MobiDB-lite"/>
    </source>
</evidence>
<feature type="region of interest" description="Disordered" evidence="1">
    <location>
        <begin position="1"/>
        <end position="59"/>
    </location>
</feature>
<dbReference type="InterPro" id="IPR053032">
    <property type="entry name" value="BAH_domain-containing"/>
</dbReference>
<gene>
    <name evidence="3" type="primary">SSS_636g</name>
    <name evidence="3" type="ORF">SSS_636</name>
</gene>
<dbReference type="GO" id="GO:0000976">
    <property type="term" value="F:transcription cis-regulatory region binding"/>
    <property type="evidence" value="ECO:0007669"/>
    <property type="project" value="TreeGrafter"/>
</dbReference>
<accession>A0A834RBJ8</accession>
<evidence type="ECO:0000313" key="3">
    <source>
        <dbReference type="EMBL" id="KAF7493459.1"/>
    </source>
</evidence>
<dbReference type="PROSITE" id="PS51038">
    <property type="entry name" value="BAH"/>
    <property type="match status" value="1"/>
</dbReference>
<feature type="compositionally biased region" description="Basic and acidic residues" evidence="1">
    <location>
        <begin position="74"/>
        <end position="85"/>
    </location>
</feature>
<dbReference type="GO" id="GO:0005677">
    <property type="term" value="C:chromatin silencing complex"/>
    <property type="evidence" value="ECO:0007669"/>
    <property type="project" value="TreeGrafter"/>
</dbReference>
<feature type="compositionally biased region" description="Low complexity" evidence="1">
    <location>
        <begin position="293"/>
        <end position="303"/>
    </location>
</feature>
<feature type="region of interest" description="Disordered" evidence="1">
    <location>
        <begin position="247"/>
        <end position="266"/>
    </location>
</feature>
<feature type="region of interest" description="Disordered" evidence="1">
    <location>
        <begin position="950"/>
        <end position="969"/>
    </location>
</feature>
<sequence length="1186" mass="133268">MYKKKPMTSPESTRKQSKKKESKSKRQYQSRSRTRSASSKFKNNSSKQNKVNRIRLRSNSSIAENQISVNKDVKNSELSLEERTNHHSNINQRPLRRKDATNNNFDESIISKKLVLNQRSFNSEDNLKAVNGERESINDDSSRRILTQNRLLIDPSSQSTTRSKSKNKPQKIDSILKTKMTLSSSKSLAKAIAAKQPITTENGGRKSKKKISKTPISKRQKRKGHRLASLNALAKVKLLSEMNGTKTKLKNNNAGQMSGSKDSNDSAYETIDSIKVMKSSQNQLSKNKKDINSSKITKSSSKIIKSRKKIDQKKNNNNSSGVEIIDTRRCKRMANLNASAIMAATYSSDKDRKTKICLIPDVDSEQAMLTSNDFSVNNMVHHCTSIVEKRIEMTTVETLTKVDPSNGIVETISTQIQQNVVSDSLGATGDKTQSKKSSRTKSPSNSGGEISVPRKISTFADLNTIECSIPSSIKNSRNLQSTDSPRKFEANSSNNISSNNNQSETILQKYIRKIETKMKSNINDCTNEINHSPTNQTNSTSTVAKEFRASASKPSTKRTKSFNSVKSIAKSQSTTSTKWFSFNQSSSSTGSVQLIPLPNFPPIQNHFVQQQFHSNQTIARPFIANLSTTPALIHYQQNPSSSPCQGSLSSSSPSSHSNHCGNNLVISSNNHQQFSTAVPLYPMPNVVQHNNSSGISYLNVNNHHSIATQNQFISILDPNDSRIPHLALTNSFNQTRSIPMYQTLPGPSVRRDNSRETSSLSNTIGNFIGPVVSSSQNSQFININKSNFLNISPAPIQAQTVTSFPSPQTILIQTPFIQNSSLSVGLNSLVPSSDRNKKNVSLDEDSIFNKSNSRENKNQCDTNNVQISQSNPLTKEYSRTNLMQNGFSKRQNTSKSFSNNNRIEKKKTKFISQQNNGEFMNISQRINLRRRSLMPKESIGTNLIEESDQNSIKTLPAPATNSSKSNNKSTVTTVDPIYSSILIGKKPRRPIVHGWSWEGRSYSKNVYINNEEQSFPRKCYPAIRHSEGDIIKVRDCVLLKSGPRKNDKPFVAKITSLWESPEKAMMMSLLWYYRPEHTGLIENFITNEIYASRHRDINSVACIDDKCFVLTYNEFCRYKRRKTHQYMPALLQPDLLEKIVPKMQKDDDDLSIKQNRILPLDSLPELVFCCRKVYDFRQKRILKNPS</sequence>
<dbReference type="GO" id="GO:0031507">
    <property type="term" value="P:heterochromatin formation"/>
    <property type="evidence" value="ECO:0007669"/>
    <property type="project" value="TreeGrafter"/>
</dbReference>
<feature type="region of interest" description="Disordered" evidence="1">
    <location>
        <begin position="636"/>
        <end position="662"/>
    </location>
</feature>
<evidence type="ECO:0000259" key="2">
    <source>
        <dbReference type="PROSITE" id="PS51038"/>
    </source>
</evidence>
<feature type="compositionally biased region" description="Polar residues" evidence="1">
    <location>
        <begin position="151"/>
        <end position="162"/>
    </location>
</feature>
<dbReference type="EnsemblMetazoa" id="SSS_636s_mrna">
    <property type="protein sequence ID" value="KAF7493459.1"/>
    <property type="gene ID" value="SSS_636"/>
</dbReference>
<dbReference type="Gene3D" id="2.30.30.490">
    <property type="match status" value="1"/>
</dbReference>
<dbReference type="Proteomes" id="UP000070412">
    <property type="component" value="Unassembled WGS sequence"/>
</dbReference>
<feature type="compositionally biased region" description="Basic residues" evidence="1">
    <location>
        <begin position="205"/>
        <end position="226"/>
    </location>
</feature>
<dbReference type="Pfam" id="PF01426">
    <property type="entry name" value="BAH"/>
    <property type="match status" value="1"/>
</dbReference>
<dbReference type="PANTHER" id="PTHR46576:SF1">
    <property type="entry name" value="BROMO ADJACENT HOMOLOGY DOMAIN-CONTAINING 1 PROTEIN"/>
    <property type="match status" value="1"/>
</dbReference>
<feature type="region of interest" description="Disordered" evidence="1">
    <location>
        <begin position="423"/>
        <end position="453"/>
    </location>
</feature>
<feature type="compositionally biased region" description="Low complexity" evidence="1">
    <location>
        <begin position="35"/>
        <end position="49"/>
    </location>
</feature>
<name>A0A834RBJ8_SARSC</name>
<feature type="domain" description="BAH" evidence="2">
    <location>
        <begin position="1029"/>
        <end position="1147"/>
    </location>
</feature>
<protein>
    <submittedName>
        <fullName evidence="3">Bromo adjacent homology domain-containing 1 protein</fullName>
    </submittedName>
</protein>
<feature type="region of interest" description="Disordered" evidence="1">
    <location>
        <begin position="280"/>
        <end position="319"/>
    </location>
</feature>
<dbReference type="SMART" id="SM00439">
    <property type="entry name" value="BAH"/>
    <property type="match status" value="1"/>
</dbReference>
<organism evidence="3">
    <name type="scientific">Sarcoptes scabiei</name>
    <name type="common">Itch mite</name>
    <name type="synonym">Acarus scabiei</name>
    <dbReference type="NCBI Taxonomy" id="52283"/>
    <lineage>
        <taxon>Eukaryota</taxon>
        <taxon>Metazoa</taxon>
        <taxon>Ecdysozoa</taxon>
        <taxon>Arthropoda</taxon>
        <taxon>Chelicerata</taxon>
        <taxon>Arachnida</taxon>
        <taxon>Acari</taxon>
        <taxon>Acariformes</taxon>
        <taxon>Sarcoptiformes</taxon>
        <taxon>Astigmata</taxon>
        <taxon>Psoroptidia</taxon>
        <taxon>Sarcoptoidea</taxon>
        <taxon>Sarcoptidae</taxon>
        <taxon>Sarcoptinae</taxon>
        <taxon>Sarcoptes</taxon>
    </lineage>
</organism>
<feature type="region of interest" description="Disordered" evidence="1">
    <location>
        <begin position="474"/>
        <end position="501"/>
    </location>
</feature>